<proteinExistence type="predicted"/>
<dbReference type="EMBL" id="CP090895">
    <property type="protein sequence ID" value="ULT87516.1"/>
    <property type="molecule type" value="Genomic_DNA"/>
</dbReference>
<feature type="transmembrane region" description="Helical" evidence="1">
    <location>
        <begin position="21"/>
        <end position="45"/>
    </location>
</feature>
<reference evidence="2 3" key="1">
    <citation type="submission" date="2022-02" db="EMBL/GenBank/DDBJ databases">
        <title>Chromosome-level reference genomes for two strains of Caenorhabditis briggsae: an improved platform for comparative genomics.</title>
        <authorList>
            <person name="Stevens L."/>
            <person name="Andersen E.C."/>
        </authorList>
    </citation>
    <scope>NUCLEOTIDE SEQUENCE [LARGE SCALE GENOMIC DNA]</scope>
    <source>
        <strain evidence="2">QX1410_ONT</strain>
        <tissue evidence="2">Whole-organism</tissue>
    </source>
</reference>
<dbReference type="InterPro" id="IPR053220">
    <property type="entry name" value="Nematode_rcpt-like_serp_H"/>
</dbReference>
<dbReference type="PANTHER" id="PTHR22941:SF20">
    <property type="entry name" value="SERPENTINE RECEPTOR, CLASS H"/>
    <property type="match status" value="1"/>
</dbReference>
<dbReference type="InterPro" id="IPR019422">
    <property type="entry name" value="7TM_GPCR_serpentine_rcpt_Srh"/>
</dbReference>
<evidence type="ECO:0000256" key="1">
    <source>
        <dbReference type="SAM" id="Phobius"/>
    </source>
</evidence>
<feature type="transmembrane region" description="Helical" evidence="1">
    <location>
        <begin position="101"/>
        <end position="119"/>
    </location>
</feature>
<dbReference type="PANTHER" id="PTHR22941">
    <property type="entry name" value="SERPENTINE RECEPTOR"/>
    <property type="match status" value="1"/>
</dbReference>
<evidence type="ECO:0000313" key="2">
    <source>
        <dbReference type="EMBL" id="ULT87516.1"/>
    </source>
</evidence>
<keyword evidence="1" id="KW-0472">Membrane</keyword>
<protein>
    <submittedName>
        <fullName evidence="2">Uncharacterized protein</fullName>
    </submittedName>
</protein>
<dbReference type="AlphaFoldDB" id="A0AAE9CZ42"/>
<dbReference type="Proteomes" id="UP000827892">
    <property type="component" value="Chromosome V"/>
</dbReference>
<feature type="transmembrane region" description="Helical" evidence="1">
    <location>
        <begin position="155"/>
        <end position="174"/>
    </location>
</feature>
<keyword evidence="1" id="KW-1133">Transmembrane helix</keyword>
<feature type="transmembrane region" description="Helical" evidence="1">
    <location>
        <begin position="124"/>
        <end position="143"/>
    </location>
</feature>
<evidence type="ECO:0000313" key="3">
    <source>
        <dbReference type="Proteomes" id="UP000827892"/>
    </source>
</evidence>
<gene>
    <name evidence="2" type="ORF">L3Y34_006981</name>
</gene>
<accession>A0AAE9CZ42</accession>
<name>A0AAE9CZ42_CAEBR</name>
<keyword evidence="1" id="KW-0812">Transmembrane</keyword>
<organism evidence="2 3">
    <name type="scientific">Caenorhabditis briggsae</name>
    <dbReference type="NCBI Taxonomy" id="6238"/>
    <lineage>
        <taxon>Eukaryota</taxon>
        <taxon>Metazoa</taxon>
        <taxon>Ecdysozoa</taxon>
        <taxon>Nematoda</taxon>
        <taxon>Chromadorea</taxon>
        <taxon>Rhabditida</taxon>
        <taxon>Rhabditina</taxon>
        <taxon>Rhabditomorpha</taxon>
        <taxon>Rhabditoidea</taxon>
        <taxon>Rhabditidae</taxon>
        <taxon>Peloderinae</taxon>
        <taxon>Caenorhabditis</taxon>
    </lineage>
</organism>
<sequence length="210" mass="23546">MQSCIVGSGIPDSRYIASPEFIVTVLHFATILQCPISAYGTYCIIFKTPKKMGSVKWLMFNLHVWSSMSDLVMSFIGIPYILLPAPAGYGLGLVDAPRLMVYFMVTLLAAIAASIVALYENRFFILFAQPSFPPLFLPLSLSFSGCHHDQALNNFVFITLSLHGVGSTIMMIFLHKPYWEFTLSNICCCFNKWKRVGDERKRSSHVSVII</sequence>
<dbReference type="Pfam" id="PF10318">
    <property type="entry name" value="7TM_GPCR_Srh"/>
    <property type="match status" value="2"/>
</dbReference>